<name>A0A920CK55_9BACL</name>
<dbReference type="EMBL" id="BORS01000001">
    <property type="protein sequence ID" value="GIO40333.1"/>
    <property type="molecule type" value="Genomic_DNA"/>
</dbReference>
<proteinExistence type="predicted"/>
<dbReference type="RefSeq" id="WP_301624057.1">
    <property type="nucleotide sequence ID" value="NZ_BORS01000001.1"/>
</dbReference>
<gene>
    <name evidence="1" type="ORF">J41TS4_00910</name>
</gene>
<comment type="caution">
    <text evidence="1">The sequence shown here is derived from an EMBL/GenBank/DDBJ whole genome shotgun (WGS) entry which is preliminary data.</text>
</comment>
<reference evidence="1" key="1">
    <citation type="submission" date="2021-03" db="EMBL/GenBank/DDBJ databases">
        <title>Antimicrobial resistance genes in bacteria isolated from Japanese honey, and their potential for conferring macrolide and lincosamide resistance in the American foulbrood pathogen Paenibacillus larvae.</title>
        <authorList>
            <person name="Okamoto M."/>
            <person name="Kumagai M."/>
            <person name="Kanamori H."/>
            <person name="Takamatsu D."/>
        </authorList>
    </citation>
    <scope>NUCLEOTIDE SEQUENCE</scope>
    <source>
        <strain evidence="1">J41TS4</strain>
    </source>
</reference>
<accession>A0A920CK55</accession>
<protein>
    <recommendedName>
        <fullName evidence="3">RiboL-PSP-HEPN domain-containing protein</fullName>
    </recommendedName>
</protein>
<dbReference type="AlphaFoldDB" id="A0A920CK55"/>
<evidence type="ECO:0000313" key="2">
    <source>
        <dbReference type="Proteomes" id="UP000678895"/>
    </source>
</evidence>
<organism evidence="1 2">
    <name type="scientific">Paenibacillus apis</name>
    <dbReference type="NCBI Taxonomy" id="1792174"/>
    <lineage>
        <taxon>Bacteria</taxon>
        <taxon>Bacillati</taxon>
        <taxon>Bacillota</taxon>
        <taxon>Bacilli</taxon>
        <taxon>Bacillales</taxon>
        <taxon>Paenibacillaceae</taxon>
        <taxon>Paenibacillus</taxon>
    </lineage>
</organism>
<evidence type="ECO:0000313" key="1">
    <source>
        <dbReference type="EMBL" id="GIO40333.1"/>
    </source>
</evidence>
<keyword evidence="2" id="KW-1185">Reference proteome</keyword>
<evidence type="ECO:0008006" key="3">
    <source>
        <dbReference type="Google" id="ProtNLM"/>
    </source>
</evidence>
<sequence>MNNAFEVHTENLNKNLESVQRYMERFKDSITGDFEKIFDTTIESINDVFPLKDIISQTLDKVRSNEQFSEDMLDNEEIEITIEMNNKFLVTELEDVLSKTTDLIRFTNEKNYAEVRIHIYSLFTYIIAIFEDYLKKILGRDGRFNDLLKSAKELFESNNINSNEWYRKIKGFQRTRNRIVHQNGEVNSGQYLLVTVNKDIKPLISTIDEFIEKYRSFLGTMGAS</sequence>
<dbReference type="Proteomes" id="UP000678895">
    <property type="component" value="Unassembled WGS sequence"/>
</dbReference>